<dbReference type="CDD" id="cd00198">
    <property type="entry name" value="vWFA"/>
    <property type="match status" value="1"/>
</dbReference>
<dbReference type="SUPFAM" id="SSF53300">
    <property type="entry name" value="vWA-like"/>
    <property type="match status" value="1"/>
</dbReference>
<dbReference type="Pfam" id="PF11443">
    <property type="entry name" value="DUF2828"/>
    <property type="match status" value="1"/>
</dbReference>
<dbReference type="InterPro" id="IPR056690">
    <property type="entry name" value="DUF7788"/>
</dbReference>
<feature type="domain" description="DUF2828" evidence="2">
    <location>
        <begin position="134"/>
        <end position="266"/>
    </location>
</feature>
<evidence type="ECO:0000313" key="5">
    <source>
        <dbReference type="Proteomes" id="UP001497444"/>
    </source>
</evidence>
<name>A0ABP0V694_9BRYO</name>
<dbReference type="Pfam" id="PF25043">
    <property type="entry name" value="DUF7788"/>
    <property type="match status" value="1"/>
</dbReference>
<evidence type="ECO:0000259" key="2">
    <source>
        <dbReference type="Pfam" id="PF11443"/>
    </source>
</evidence>
<feature type="region of interest" description="Disordered" evidence="1">
    <location>
        <begin position="274"/>
        <end position="297"/>
    </location>
</feature>
<evidence type="ECO:0008006" key="6">
    <source>
        <dbReference type="Google" id="ProtNLM"/>
    </source>
</evidence>
<dbReference type="Proteomes" id="UP001497444">
    <property type="component" value="Unassembled WGS sequence"/>
</dbReference>
<dbReference type="PANTHER" id="PTHR31373:SF27">
    <property type="entry name" value="TROVE DOMAIN-CONTAINING PROTEIN"/>
    <property type="match status" value="1"/>
</dbReference>
<gene>
    <name evidence="4" type="ORF">CSSPJE1EN1_LOCUS25327</name>
</gene>
<dbReference type="PANTHER" id="PTHR31373">
    <property type="entry name" value="OS06G0652100 PROTEIN"/>
    <property type="match status" value="1"/>
</dbReference>
<dbReference type="InterPro" id="IPR011205">
    <property type="entry name" value="UCP015417_vWA"/>
</dbReference>
<dbReference type="Gene3D" id="3.40.50.410">
    <property type="entry name" value="von Willebrand factor, type A domain"/>
    <property type="match status" value="1"/>
</dbReference>
<feature type="domain" description="DUF7788" evidence="3">
    <location>
        <begin position="374"/>
        <end position="566"/>
    </location>
</feature>
<dbReference type="InterPro" id="IPR058580">
    <property type="entry name" value="DUF2828"/>
</dbReference>
<feature type="compositionally biased region" description="Basic and acidic residues" evidence="1">
    <location>
        <begin position="288"/>
        <end position="297"/>
    </location>
</feature>
<protein>
    <recommendedName>
        <fullName evidence="6">TROVE domain-containing protein</fullName>
    </recommendedName>
</protein>
<feature type="region of interest" description="Disordered" evidence="1">
    <location>
        <begin position="1"/>
        <end position="25"/>
    </location>
</feature>
<sequence>MSSFINAMDTSNNSKTNPWTQRGENGTVEYTAEGVGDTRVALSFALVRNIPTARINTLVEAVVNTSKSLPIDDAAIVAADLLILTFQTRDCRGGKGEKAIFDEMLLNMFQIFPRTVTGLLHLIPKYGSYKDIFRLLNRVSGEEKYALMVKKLVAIVAKRLTADGETLAKPLAEGQTPRLSLCAKYAPREGKALSKGPWFETLRTTLFPAIPSEIGRKKLYRKLLARLTLALDVPEVKMSGKRFREIDFTRVPSVCVNKFRKAFLNELVERAAKKGRGRKTASAMNEETGNRYPDDPDRVECRQHLKAAVRAKGVHGKQLQPHLLVVGCMKPGQSSMELLLFDAQWAKIREDLVSNLSQKDPAPGAVDFRKLVPLVDVSGSMSGDPMHAAIALGILTSEVNHPLFRDRLITFESTPQWVDLSACATIHAKVAKTAAAPWGGSTNIDAAFELILKVVEKNKLPATEVPDLIIFSDMQFDVACGGRGADQTQLAKIQQRFAEVGNKISGKPYPSPRIVFWNLRGDTSGFPAQANSPNVQLLSGFSPALLKLALSGEPVVPTAENGNMEAQVDPYETFRKMVDDERYDAVRLVINKSNESCLAHYHFTPAVKTETNSLLAPTTELATAPVEGKLTMEDSMDVTQVEERLTALFIVEDTLEDDDDWLIV</sequence>
<dbReference type="InterPro" id="IPR036465">
    <property type="entry name" value="vWFA_dom_sf"/>
</dbReference>
<evidence type="ECO:0000256" key="1">
    <source>
        <dbReference type="SAM" id="MobiDB-lite"/>
    </source>
</evidence>
<proteinExistence type="predicted"/>
<evidence type="ECO:0000259" key="3">
    <source>
        <dbReference type="Pfam" id="PF25043"/>
    </source>
</evidence>
<organism evidence="4 5">
    <name type="scientific">Sphagnum jensenii</name>
    <dbReference type="NCBI Taxonomy" id="128206"/>
    <lineage>
        <taxon>Eukaryota</taxon>
        <taxon>Viridiplantae</taxon>
        <taxon>Streptophyta</taxon>
        <taxon>Embryophyta</taxon>
        <taxon>Bryophyta</taxon>
        <taxon>Sphagnophytina</taxon>
        <taxon>Sphagnopsida</taxon>
        <taxon>Sphagnales</taxon>
        <taxon>Sphagnaceae</taxon>
        <taxon>Sphagnum</taxon>
    </lineage>
</organism>
<feature type="compositionally biased region" description="Polar residues" evidence="1">
    <location>
        <begin position="1"/>
        <end position="24"/>
    </location>
</feature>
<evidence type="ECO:0000313" key="4">
    <source>
        <dbReference type="EMBL" id="CAK9249949.1"/>
    </source>
</evidence>
<accession>A0ABP0V694</accession>
<dbReference type="EMBL" id="CAXAQS010000075">
    <property type="protein sequence ID" value="CAK9249949.1"/>
    <property type="molecule type" value="Genomic_DNA"/>
</dbReference>
<reference evidence="4" key="1">
    <citation type="submission" date="2024-02" db="EMBL/GenBank/DDBJ databases">
        <authorList>
            <consortium name="ELIXIR-Norway"/>
            <consortium name="Elixir Norway"/>
        </authorList>
    </citation>
    <scope>NUCLEOTIDE SEQUENCE</scope>
</reference>
<keyword evidence="5" id="KW-1185">Reference proteome</keyword>
<comment type="caution">
    <text evidence="4">The sequence shown here is derived from an EMBL/GenBank/DDBJ whole genome shotgun (WGS) entry which is preliminary data.</text>
</comment>